<protein>
    <submittedName>
        <fullName evidence="1">Uncharacterized protein</fullName>
    </submittedName>
</protein>
<keyword evidence="2" id="KW-1185">Reference proteome</keyword>
<dbReference type="OrthoDB" id="6193440at2759"/>
<dbReference type="EMBL" id="CACVKT020009701">
    <property type="protein sequence ID" value="CAC5422833.1"/>
    <property type="molecule type" value="Genomic_DNA"/>
</dbReference>
<accession>A0A6J8ESG7</accession>
<evidence type="ECO:0000313" key="2">
    <source>
        <dbReference type="Proteomes" id="UP000507470"/>
    </source>
</evidence>
<organism evidence="1 2">
    <name type="scientific">Mytilus coruscus</name>
    <name type="common">Sea mussel</name>
    <dbReference type="NCBI Taxonomy" id="42192"/>
    <lineage>
        <taxon>Eukaryota</taxon>
        <taxon>Metazoa</taxon>
        <taxon>Spiralia</taxon>
        <taxon>Lophotrochozoa</taxon>
        <taxon>Mollusca</taxon>
        <taxon>Bivalvia</taxon>
        <taxon>Autobranchia</taxon>
        <taxon>Pteriomorphia</taxon>
        <taxon>Mytilida</taxon>
        <taxon>Mytiloidea</taxon>
        <taxon>Mytilidae</taxon>
        <taxon>Mytilinae</taxon>
        <taxon>Mytilus</taxon>
    </lineage>
</organism>
<dbReference type="Proteomes" id="UP000507470">
    <property type="component" value="Unassembled WGS sequence"/>
</dbReference>
<proteinExistence type="predicted"/>
<sequence length="479" mass="55497">MGEKLGGKFTEYQTDIYETGDRRKASVSNKPNTSVEVTQFGKIARIPLDHSMPYNNVIYTATKNISLALYRYMCQNIVGSENHVNTLRLMNTVRDNIQSGGIITYITSGSFGEGLEMRGSDLDIMRVIKSMEVHEDIKTAYNSNVTHLSMETDDVKAGFTQLLVEQIYPQFLCKYCEELNGKHYFSSALYMEEFMVITNSVKHGPCLSDKAGIYDNAICLHCATWISQASQWITRSSNSWPSYDVKQNQFSYFHVSMWMNKIKPHTLHTIEFAKISNSKVLYLANNIANVNEQATYTYKRGIHQIVSRYQSPVKYLCTYHLSLFCRQYAQCIPLHSTRSSNKHQYKQYKSCLCTLLQNIYHDAVSGWLMIASFFYKTKEYSKALHIIIYSMSKCTPEKLHRFIDINFQLPEFHLNHRKSVVQMWKILLVDVMKFKRNSLLIPNELQMELGSGVCLISPVVYAYFLKFLCHYYLNNVRQC</sequence>
<evidence type="ECO:0000313" key="1">
    <source>
        <dbReference type="EMBL" id="CAC5422833.1"/>
    </source>
</evidence>
<gene>
    <name evidence="1" type="ORF">MCOR_54854</name>
</gene>
<name>A0A6J8ESG7_MYTCO</name>
<dbReference type="AlphaFoldDB" id="A0A6J8ESG7"/>
<reference evidence="1 2" key="1">
    <citation type="submission" date="2020-06" db="EMBL/GenBank/DDBJ databases">
        <authorList>
            <person name="Li R."/>
            <person name="Bekaert M."/>
        </authorList>
    </citation>
    <scope>NUCLEOTIDE SEQUENCE [LARGE SCALE GENOMIC DNA]</scope>
    <source>
        <strain evidence="2">wild</strain>
    </source>
</reference>